<feature type="compositionally biased region" description="Polar residues" evidence="1">
    <location>
        <begin position="64"/>
        <end position="75"/>
    </location>
</feature>
<evidence type="ECO:0000313" key="2">
    <source>
        <dbReference type="EMBL" id="CAJ0940686.1"/>
    </source>
</evidence>
<feature type="compositionally biased region" description="Basic and acidic residues" evidence="1">
    <location>
        <begin position="243"/>
        <end position="252"/>
    </location>
</feature>
<protein>
    <submittedName>
        <fullName evidence="2">Uncharacterized protein</fullName>
    </submittedName>
</protein>
<name>A0ABN9LK44_9NEOB</name>
<gene>
    <name evidence="2" type="ORF">RIMI_LOCUS8840265</name>
</gene>
<accession>A0ABN9LK44</accession>
<feature type="region of interest" description="Disordered" evidence="1">
    <location>
        <begin position="238"/>
        <end position="279"/>
    </location>
</feature>
<feature type="region of interest" description="Disordered" evidence="1">
    <location>
        <begin position="38"/>
        <end position="83"/>
    </location>
</feature>
<dbReference type="EMBL" id="CAUEEQ010017844">
    <property type="protein sequence ID" value="CAJ0940686.1"/>
    <property type="molecule type" value="Genomic_DNA"/>
</dbReference>
<evidence type="ECO:0000256" key="1">
    <source>
        <dbReference type="SAM" id="MobiDB-lite"/>
    </source>
</evidence>
<evidence type="ECO:0000313" key="3">
    <source>
        <dbReference type="Proteomes" id="UP001176940"/>
    </source>
</evidence>
<organism evidence="2 3">
    <name type="scientific">Ranitomeya imitator</name>
    <name type="common">mimic poison frog</name>
    <dbReference type="NCBI Taxonomy" id="111125"/>
    <lineage>
        <taxon>Eukaryota</taxon>
        <taxon>Metazoa</taxon>
        <taxon>Chordata</taxon>
        <taxon>Craniata</taxon>
        <taxon>Vertebrata</taxon>
        <taxon>Euteleostomi</taxon>
        <taxon>Amphibia</taxon>
        <taxon>Batrachia</taxon>
        <taxon>Anura</taxon>
        <taxon>Neobatrachia</taxon>
        <taxon>Hyloidea</taxon>
        <taxon>Dendrobatidae</taxon>
        <taxon>Dendrobatinae</taxon>
        <taxon>Ranitomeya</taxon>
    </lineage>
</organism>
<comment type="caution">
    <text evidence="2">The sequence shown here is derived from an EMBL/GenBank/DDBJ whole genome shotgun (WGS) entry which is preliminary data.</text>
</comment>
<sequence>MREKNATGCVYAGRRIVKMTHAAASAYSRTTCVPNVKDRKQLGSSLGRSMKMSHKKNRDRERSLSSMKSQYSRSTFSDKKRDGVPAVSAALPVEKAIAKVSPVRHKNGASIPEHRKRRDSRPQCDIIKAELKEKPHKLHQKTLRTGEPVDKTVENKKTPSQCSNKTATIATKKSSAGNSLPKYSGSIIKIHCNQTSVKVPTSPVKNWGGFRIPKKGERQPQKEETCQSNTNCQYMGLVSPNNRTKDKLKLVSDNDGYTPDAEMSDSETESTEKCPLQRLSSSRGYKTDIIRRSILAS</sequence>
<proteinExistence type="predicted"/>
<reference evidence="2" key="1">
    <citation type="submission" date="2023-07" db="EMBL/GenBank/DDBJ databases">
        <authorList>
            <person name="Stuckert A."/>
        </authorList>
    </citation>
    <scope>NUCLEOTIDE SEQUENCE</scope>
</reference>
<dbReference type="Proteomes" id="UP001176940">
    <property type="component" value="Unassembled WGS sequence"/>
</dbReference>
<keyword evidence="3" id="KW-1185">Reference proteome</keyword>